<evidence type="ECO:0000256" key="3">
    <source>
        <dbReference type="ARBA" id="ARBA00022723"/>
    </source>
</evidence>
<dbReference type="GO" id="GO:0005737">
    <property type="term" value="C:cytoplasm"/>
    <property type="evidence" value="ECO:0007669"/>
    <property type="project" value="UniProtKB-SubCell"/>
</dbReference>
<organism evidence="11 12">
    <name type="scientific">Priestia megaterium (strain ATCC 14581 / DSM 32 / CCUG 1817 / JCM 2506 / NBRC 15308 / NCIMB 9376 / NCTC 10342 / NRRL B-14308 / VKM B-512 / Ford 19)</name>
    <name type="common">Bacillus megaterium</name>
    <dbReference type="NCBI Taxonomy" id="1348623"/>
    <lineage>
        <taxon>Bacteria</taxon>
        <taxon>Bacillati</taxon>
        <taxon>Bacillota</taxon>
        <taxon>Bacilli</taxon>
        <taxon>Bacillales</taxon>
        <taxon>Bacillaceae</taxon>
        <taxon>Priestia</taxon>
    </lineage>
</organism>
<dbReference type="SUPFAM" id="SSF56784">
    <property type="entry name" value="HAD-like"/>
    <property type="match status" value="1"/>
</dbReference>
<evidence type="ECO:0000256" key="2">
    <source>
        <dbReference type="ARBA" id="ARBA00022490"/>
    </source>
</evidence>
<dbReference type="InterPro" id="IPR023214">
    <property type="entry name" value="HAD_sf"/>
</dbReference>
<dbReference type="NCBIfam" id="NF005264">
    <property type="entry name" value="PRK06769.1"/>
    <property type="match status" value="1"/>
</dbReference>
<evidence type="ECO:0000256" key="7">
    <source>
        <dbReference type="PIRNR" id="PIRNR004682"/>
    </source>
</evidence>
<keyword evidence="3 10" id="KW-0479">Metal-binding</keyword>
<evidence type="ECO:0000256" key="1">
    <source>
        <dbReference type="ARBA" id="ARBA00004496"/>
    </source>
</evidence>
<keyword evidence="10" id="KW-0862">Zinc</keyword>
<feature type="binding site" evidence="10">
    <location>
        <position position="17"/>
    </location>
    <ligand>
        <name>Mg(2+)</name>
        <dbReference type="ChEBI" id="CHEBI:18420"/>
    </ligand>
</feature>
<feature type="site" description="Stabilizes the phosphoryl group" evidence="9">
    <location>
        <position position="98"/>
    </location>
</feature>
<dbReference type="PANTHER" id="PTHR42891">
    <property type="entry name" value="D-GLYCERO-BETA-D-MANNO-HEPTOSE-1,7-BISPHOSPHATE 7-PHOSPHATASE"/>
    <property type="match status" value="1"/>
</dbReference>
<dbReference type="GO" id="GO:0016791">
    <property type="term" value="F:phosphatase activity"/>
    <property type="evidence" value="ECO:0007669"/>
    <property type="project" value="InterPro"/>
</dbReference>
<comment type="subcellular location">
    <subcellularLocation>
        <location evidence="1 7">Cytoplasm</location>
    </subcellularLocation>
</comment>
<dbReference type="PANTHER" id="PTHR42891:SF1">
    <property type="entry name" value="D-GLYCERO-BETA-D-MANNO-HEPTOSE-1,7-BISPHOSPHATE 7-PHOSPHATASE"/>
    <property type="match status" value="1"/>
</dbReference>
<feature type="binding site" evidence="10">
    <location>
        <position position="123"/>
    </location>
    <ligand>
        <name>Mg(2+)</name>
        <dbReference type="ChEBI" id="CHEBI:18420"/>
    </ligand>
</feature>
<protein>
    <recommendedName>
        <fullName evidence="6 7">D,D-heptose 1,7-bisphosphate phosphatase</fullName>
        <ecNumber evidence="7">3.1.3.-</ecNumber>
    </recommendedName>
</protein>
<dbReference type="InterPro" id="IPR006543">
    <property type="entry name" value="Histidinol-phos"/>
</dbReference>
<comment type="cofactor">
    <cofactor evidence="10">
        <name>Mg(2+)</name>
        <dbReference type="ChEBI" id="CHEBI:18420"/>
    </cofactor>
</comment>
<feature type="binding site" evidence="10">
    <location>
        <position position="96"/>
    </location>
    <ligand>
        <name>Zn(2+)</name>
        <dbReference type="ChEBI" id="CHEBI:29105"/>
    </ligand>
</feature>
<dbReference type="Proteomes" id="UP000031829">
    <property type="component" value="Plasmid pBMV_2"/>
</dbReference>
<comment type="similarity">
    <text evidence="7">Belongs to the gmhB family.</text>
</comment>
<feature type="binding site" evidence="10">
    <location>
        <position position="15"/>
    </location>
    <ligand>
        <name>Mg(2+)</name>
        <dbReference type="ChEBI" id="CHEBI:18420"/>
    </ligand>
</feature>
<dbReference type="KEGG" id="bmeg:BG04_5653"/>
<feature type="binding site" evidence="10">
    <location>
        <position position="94"/>
    </location>
    <ligand>
        <name>Zn(2+)</name>
        <dbReference type="ChEBI" id="CHEBI:29105"/>
    </ligand>
</feature>
<dbReference type="GO" id="GO:0005975">
    <property type="term" value="P:carbohydrate metabolic process"/>
    <property type="evidence" value="ECO:0007669"/>
    <property type="project" value="InterPro"/>
</dbReference>
<evidence type="ECO:0000313" key="11">
    <source>
        <dbReference type="EMBL" id="AJI25689.1"/>
    </source>
</evidence>
<dbReference type="NCBIfam" id="TIGR01656">
    <property type="entry name" value="Histidinol-ppas"/>
    <property type="match status" value="1"/>
</dbReference>
<reference evidence="11 12" key="1">
    <citation type="journal article" date="2015" name="Genome Announc.">
        <title>Complete genome sequences for 35 biothreat assay-relevant bacillus species.</title>
        <authorList>
            <person name="Johnson S.L."/>
            <person name="Daligault H.E."/>
            <person name="Davenport K.W."/>
            <person name="Jaissle J."/>
            <person name="Frey K.G."/>
            <person name="Ladner J.T."/>
            <person name="Broomall S.M."/>
            <person name="Bishop-Lilly K.A."/>
            <person name="Bruce D.C."/>
            <person name="Gibbons H.S."/>
            <person name="Coyne S.R."/>
            <person name="Lo C.C."/>
            <person name="Meincke L."/>
            <person name="Munk A.C."/>
            <person name="Koroleva G.I."/>
            <person name="Rosenzweig C.N."/>
            <person name="Palacios G.F."/>
            <person name="Redden C.L."/>
            <person name="Minogue T.D."/>
            <person name="Chain P.S."/>
        </authorList>
    </citation>
    <scope>NUCLEOTIDE SEQUENCE [LARGE SCALE GENOMIC DNA]</scope>
    <source>
        <strain evidence="12">ATCC 14581 / DSM 32 / JCM 2506 / NBRC 15308 / NCIMB 9376 / NCTC 10342 / NRRL B-14308 / VKM B-512</strain>
        <plasmid evidence="11 12">pBMV_2</plasmid>
    </source>
</reference>
<dbReference type="NCBIfam" id="TIGR01662">
    <property type="entry name" value="HAD-SF-IIIA"/>
    <property type="match status" value="1"/>
</dbReference>
<sequence>MSTLPLENIQAIFIDRDGTIGGDNTVHYPGEFSLFPFTKKIIEILKEKNIKILSFTNQPGISRGEASKEDFIKELKAFGFDGIYVCPHSHTEGCSCRKPGIGMLLKAADDYNLDLTKCVVIGDRWTDIVAGSKVKAKTILVQTGAGQEALNEHREKWEDIDPSYIAEDLNDGINWLLNK</sequence>
<evidence type="ECO:0000256" key="5">
    <source>
        <dbReference type="ARBA" id="ARBA00023277"/>
    </source>
</evidence>
<keyword evidence="2 7" id="KW-0963">Cytoplasm</keyword>
<comment type="cofactor">
    <cofactor evidence="10">
        <name>Zn(2+)</name>
        <dbReference type="ChEBI" id="CHEBI:29105"/>
    </cofactor>
</comment>
<dbReference type="Pfam" id="PF13242">
    <property type="entry name" value="Hydrolase_like"/>
    <property type="match status" value="1"/>
</dbReference>
<evidence type="ECO:0000256" key="9">
    <source>
        <dbReference type="PIRSR" id="PIRSR004682-3"/>
    </source>
</evidence>
<geneLocation type="plasmid" evidence="11 12">
    <name>pBMV_2</name>
</geneLocation>
<evidence type="ECO:0000256" key="6">
    <source>
        <dbReference type="ARBA" id="ARBA00031828"/>
    </source>
</evidence>
<keyword evidence="4 7" id="KW-0378">Hydrolase</keyword>
<evidence type="ECO:0000256" key="10">
    <source>
        <dbReference type="PIRSR" id="PIRSR004682-4"/>
    </source>
</evidence>
<keyword evidence="11" id="KW-0614">Plasmid</keyword>
<dbReference type="InterPro" id="IPR006549">
    <property type="entry name" value="HAD-SF_hydro_IIIA"/>
</dbReference>
<dbReference type="InterPro" id="IPR036412">
    <property type="entry name" value="HAD-like_sf"/>
</dbReference>
<evidence type="ECO:0000256" key="8">
    <source>
        <dbReference type="PIRSR" id="PIRSR004682-1"/>
    </source>
</evidence>
<feature type="active site" description="Nucleophile" evidence="8">
    <location>
        <position position="15"/>
    </location>
</feature>
<keyword evidence="5 7" id="KW-0119">Carbohydrate metabolism</keyword>
<dbReference type="InterPro" id="IPR004446">
    <property type="entry name" value="Heptose_bisP_phosphatase"/>
</dbReference>
<name>A0A0B6B0I6_PRIM2</name>
<feature type="binding site" evidence="10">
    <location>
        <position position="88"/>
    </location>
    <ligand>
        <name>Zn(2+)</name>
        <dbReference type="ChEBI" id="CHEBI:29105"/>
    </ligand>
</feature>
<evidence type="ECO:0000256" key="4">
    <source>
        <dbReference type="ARBA" id="ARBA00022801"/>
    </source>
</evidence>
<dbReference type="Gene3D" id="3.40.50.1000">
    <property type="entry name" value="HAD superfamily/HAD-like"/>
    <property type="match status" value="1"/>
</dbReference>
<dbReference type="EMBL" id="CP009921">
    <property type="protein sequence ID" value="AJI25689.1"/>
    <property type="molecule type" value="Genomic_DNA"/>
</dbReference>
<feature type="binding site" evidence="10">
    <location>
        <position position="86"/>
    </location>
    <ligand>
        <name>Zn(2+)</name>
        <dbReference type="ChEBI" id="CHEBI:29105"/>
    </ligand>
</feature>
<feature type="site" description="Stabilizes the phosphoryl group" evidence="9">
    <location>
        <position position="56"/>
    </location>
</feature>
<feature type="active site" description="Proton donor" evidence="8">
    <location>
        <position position="17"/>
    </location>
</feature>
<gene>
    <name evidence="11" type="ORF">BG04_5653</name>
</gene>
<feature type="site" description="Contributes to substrate recognition" evidence="9">
    <location>
        <position position="97"/>
    </location>
</feature>
<proteinExistence type="inferred from homology"/>
<keyword evidence="10" id="KW-0460">Magnesium</keyword>
<dbReference type="GO" id="GO:0046872">
    <property type="term" value="F:metal ion binding"/>
    <property type="evidence" value="ECO:0007669"/>
    <property type="project" value="UniProtKB-KW"/>
</dbReference>
<accession>A0A0B6B0I6</accession>
<dbReference type="EC" id="3.1.3.-" evidence="7"/>
<dbReference type="AlphaFoldDB" id="A0A0B6B0I6"/>
<evidence type="ECO:0000313" key="12">
    <source>
        <dbReference type="Proteomes" id="UP000031829"/>
    </source>
</evidence>
<dbReference type="PIRSF" id="PIRSF004682">
    <property type="entry name" value="GmhB"/>
    <property type="match status" value="1"/>
</dbReference>
<dbReference type="HOGENOM" id="CLU_085077_4_0_9"/>